<sequence>MITGRITQVILTLTLLPVAGVVLQMLFYGLSLSIPAYTLAIFISFLLMERNELLKDPLTLLNSRAQMESRLQYKLKAREPFTAVMIDVNDFKKINDIYGHTVGDKVLKDVSRILLSSANFEDFVCRFGGDEFFVILESADDIGYSYTKRVDQALLEYCSNKSYSISLSYGHLYVDHSVEYEVEELVRTTDQLMYKDKITGRH</sequence>
<dbReference type="CDD" id="cd01949">
    <property type="entry name" value="GGDEF"/>
    <property type="match status" value="1"/>
</dbReference>
<organism evidence="3">
    <name type="scientific">bioreactor metagenome</name>
    <dbReference type="NCBI Taxonomy" id="1076179"/>
    <lineage>
        <taxon>unclassified sequences</taxon>
        <taxon>metagenomes</taxon>
        <taxon>ecological metagenomes</taxon>
    </lineage>
</organism>
<dbReference type="PANTHER" id="PTHR45138">
    <property type="entry name" value="REGULATORY COMPONENTS OF SENSORY TRANSDUCTION SYSTEM"/>
    <property type="match status" value="1"/>
</dbReference>
<feature type="transmembrane region" description="Helical" evidence="1">
    <location>
        <begin position="30"/>
        <end position="48"/>
    </location>
</feature>
<dbReference type="GO" id="GO:0052621">
    <property type="term" value="F:diguanylate cyclase activity"/>
    <property type="evidence" value="ECO:0007669"/>
    <property type="project" value="TreeGrafter"/>
</dbReference>
<feature type="domain" description="GGDEF" evidence="2">
    <location>
        <begin position="79"/>
        <end position="202"/>
    </location>
</feature>
<dbReference type="AlphaFoldDB" id="A0A645FX19"/>
<accession>A0A645FX19</accession>
<comment type="caution">
    <text evidence="3">The sequence shown here is derived from an EMBL/GenBank/DDBJ whole genome shotgun (WGS) entry which is preliminary data.</text>
</comment>
<dbReference type="NCBIfam" id="TIGR00254">
    <property type="entry name" value="GGDEF"/>
    <property type="match status" value="1"/>
</dbReference>
<keyword evidence="1" id="KW-0812">Transmembrane</keyword>
<dbReference type="InterPro" id="IPR000160">
    <property type="entry name" value="GGDEF_dom"/>
</dbReference>
<name>A0A645FX19_9ZZZZ</name>
<gene>
    <name evidence="3" type="ORF">SDC9_166351</name>
</gene>
<dbReference type="InterPro" id="IPR043128">
    <property type="entry name" value="Rev_trsase/Diguanyl_cyclase"/>
</dbReference>
<dbReference type="EMBL" id="VSSQ01066449">
    <property type="protein sequence ID" value="MPN18985.1"/>
    <property type="molecule type" value="Genomic_DNA"/>
</dbReference>
<evidence type="ECO:0000313" key="3">
    <source>
        <dbReference type="EMBL" id="MPN18985.1"/>
    </source>
</evidence>
<dbReference type="Gene3D" id="3.30.70.270">
    <property type="match status" value="1"/>
</dbReference>
<dbReference type="InterPro" id="IPR029787">
    <property type="entry name" value="Nucleotide_cyclase"/>
</dbReference>
<keyword evidence="1" id="KW-1133">Transmembrane helix</keyword>
<proteinExistence type="predicted"/>
<dbReference type="PROSITE" id="PS50887">
    <property type="entry name" value="GGDEF"/>
    <property type="match status" value="1"/>
</dbReference>
<dbReference type="InterPro" id="IPR050469">
    <property type="entry name" value="Diguanylate_Cyclase"/>
</dbReference>
<evidence type="ECO:0000256" key="1">
    <source>
        <dbReference type="SAM" id="Phobius"/>
    </source>
</evidence>
<dbReference type="PANTHER" id="PTHR45138:SF9">
    <property type="entry name" value="DIGUANYLATE CYCLASE DGCM-RELATED"/>
    <property type="match status" value="1"/>
</dbReference>
<evidence type="ECO:0000259" key="2">
    <source>
        <dbReference type="PROSITE" id="PS50887"/>
    </source>
</evidence>
<dbReference type="SMART" id="SM00267">
    <property type="entry name" value="GGDEF"/>
    <property type="match status" value="1"/>
</dbReference>
<keyword evidence="1" id="KW-0472">Membrane</keyword>
<dbReference type="Pfam" id="PF00990">
    <property type="entry name" value="GGDEF"/>
    <property type="match status" value="1"/>
</dbReference>
<dbReference type="SUPFAM" id="SSF55073">
    <property type="entry name" value="Nucleotide cyclase"/>
    <property type="match status" value="1"/>
</dbReference>
<protein>
    <recommendedName>
        <fullName evidence="2">GGDEF domain-containing protein</fullName>
    </recommendedName>
</protein>
<reference evidence="3" key="1">
    <citation type="submission" date="2019-08" db="EMBL/GenBank/DDBJ databases">
        <authorList>
            <person name="Kucharzyk K."/>
            <person name="Murdoch R.W."/>
            <person name="Higgins S."/>
            <person name="Loffler F."/>
        </authorList>
    </citation>
    <scope>NUCLEOTIDE SEQUENCE</scope>
</reference>